<evidence type="ECO:0000313" key="1">
    <source>
        <dbReference type="EMBL" id="QMP84499.1"/>
    </source>
</evidence>
<dbReference type="EMBL" id="MT711978">
    <property type="protein sequence ID" value="QMP84499.1"/>
    <property type="molecule type" value="Genomic_DNA"/>
</dbReference>
<sequence length="48" mass="5529">MSVTLSKTRSSVARSAREARWNKRLRNNDLAALRRHFAIAAYRAEQAK</sequence>
<accession>A0A7G4AWV9</accession>
<keyword evidence="2" id="KW-1185">Reference proteome</keyword>
<proteinExistence type="predicted"/>
<reference evidence="1 2" key="1">
    <citation type="submission" date="2020-07" db="EMBL/GenBank/DDBJ databases">
        <title>Streptomyces phage Genome sequencing and assembly.</title>
        <authorList>
            <person name="Sharma V."/>
            <person name="Hardy A."/>
            <person name="Frunzke J."/>
        </authorList>
    </citation>
    <scope>NUCLEOTIDE SEQUENCE [LARGE SCALE GENOMIC DNA]</scope>
</reference>
<evidence type="ECO:0000313" key="2">
    <source>
        <dbReference type="Proteomes" id="UP000515857"/>
    </source>
</evidence>
<protein>
    <submittedName>
        <fullName evidence="1">Uncharacterized protein</fullName>
    </submittedName>
</protein>
<dbReference type="Proteomes" id="UP000515857">
    <property type="component" value="Segment"/>
</dbReference>
<gene>
    <name evidence="1" type="ORF">HUN43_00073</name>
</gene>
<name>A0A7G4AWV9_9CAUD</name>
<organism evidence="1 2">
    <name type="scientific">Streptomyces phage Endor1</name>
    <dbReference type="NCBI Taxonomy" id="2740181"/>
    <lineage>
        <taxon>Viruses</taxon>
        <taxon>Duplodnaviria</taxon>
        <taxon>Heunggongvirae</taxon>
        <taxon>Uroviricota</taxon>
        <taxon>Caudoviricetes</taxon>
        <taxon>Arquatrovirinae</taxon>
        <taxon>Camvirus</taxon>
        <taxon>Camvirus endor1</taxon>
    </lineage>
</organism>